<feature type="region of interest" description="Disordered" evidence="4">
    <location>
        <begin position="179"/>
        <end position="204"/>
    </location>
</feature>
<reference evidence="7" key="1">
    <citation type="submission" date="2025-08" db="UniProtKB">
        <authorList>
            <consortium name="Ensembl"/>
        </authorList>
    </citation>
    <scope>IDENTIFICATION</scope>
</reference>
<dbReference type="Ensembl" id="ENSCCRT00020080607.1">
    <property type="protein sequence ID" value="ENSCCRP00020073423.1"/>
    <property type="gene ID" value="ENSCCRG00020034239.1"/>
</dbReference>
<dbReference type="Pfam" id="PF00611">
    <property type="entry name" value="FCH"/>
    <property type="match status" value="1"/>
</dbReference>
<feature type="domain" description="Rho-GAP" evidence="5">
    <location>
        <begin position="436"/>
        <end position="623"/>
    </location>
</feature>
<protein>
    <submittedName>
        <fullName evidence="7">Rho GTPase activating protein 4b</fullName>
    </submittedName>
</protein>
<evidence type="ECO:0000313" key="7">
    <source>
        <dbReference type="Ensembl" id="ENSCCRP00020073423.1"/>
    </source>
</evidence>
<dbReference type="FunFam" id="1.20.1270.60:FF:000059">
    <property type="entry name" value="Rho GTPase activating protein 4b"/>
    <property type="match status" value="1"/>
</dbReference>
<dbReference type="InterPro" id="IPR031160">
    <property type="entry name" value="F_BAR_dom"/>
</dbReference>
<dbReference type="InterPro" id="IPR001060">
    <property type="entry name" value="FCH_dom"/>
</dbReference>
<feature type="compositionally biased region" description="Polar residues" evidence="4">
    <location>
        <begin position="391"/>
        <end position="403"/>
    </location>
</feature>
<sequence>MTSHGKLRKEKGSLAEYETQIKEVRGQLSEQLKILDAQLEVKTQQLQDLSEYLRRRGEIEAEYARSLEKLSERFTVKTKRKEQLDLSVAQCWTVLLTQTRQESRDHSSLSELCCNTLTQRLSHCIEDTQRLAKRSKDVGLQMQDELLKVTTELQTALKTYHQYHVDCLAAEGKLKEATRLEEKQTGKSSDLGLSQSGGQRRSSVKKMERLMEKRQGKVQETQLKCTKARNDYLLNMAAANASMNKYYLQDICTLIDCTDLGYHLSVSRVIRGYLSNRNRTVQNMKNGLQQLDTAVTGLNQGQDRDALLQAHNTAFCLPFRFQYQPHEGDQMLIAVLCISLTLGFSSEFVKNPFLMLIYLQPVKFLQISKTLKTTLSNLLESVCDDDCNPTPDASVTPSVESTGEGTGTKPSLAKRRANQQDTETFYFTMCIIVFPISLHSFYQSSGQQIPLVVESCIRFINLHGLHHEGIFRVPGSQTEVNHIRDAFETGEDPLTDSESDIDSVAGVLKLYFRGLDKPLFPEQSFSQLMECVQMENMTEKVEQVKTVVSSFPRPVIIVMRYLFAFLHHVSQYSDENMMQPYNLAVCFGPSLLRGVEMGGDEVTLAPQINDLVKTMIIHHESIFPGPSELPGPFKQLIKTSHPLINIL</sequence>
<evidence type="ECO:0000256" key="3">
    <source>
        <dbReference type="SAM" id="Coils"/>
    </source>
</evidence>
<accession>A0A8C2I2Q3</accession>
<gene>
    <name evidence="7" type="primary">LOC109088167</name>
</gene>
<evidence type="ECO:0000259" key="5">
    <source>
        <dbReference type="PROSITE" id="PS50238"/>
    </source>
</evidence>
<name>A0A8C2I2Q3_CYPCA</name>
<dbReference type="GO" id="GO:0007165">
    <property type="term" value="P:signal transduction"/>
    <property type="evidence" value="ECO:0007669"/>
    <property type="project" value="InterPro"/>
</dbReference>
<dbReference type="Pfam" id="PF00620">
    <property type="entry name" value="RhoGAP"/>
    <property type="match status" value="1"/>
</dbReference>
<keyword evidence="1 2" id="KW-0175">Coiled coil</keyword>
<dbReference type="SUPFAM" id="SSF48350">
    <property type="entry name" value="GTPase activation domain, GAP"/>
    <property type="match status" value="1"/>
</dbReference>
<dbReference type="InterPro" id="IPR008936">
    <property type="entry name" value="Rho_GTPase_activation_prot"/>
</dbReference>
<dbReference type="PROSITE" id="PS50238">
    <property type="entry name" value="RHOGAP"/>
    <property type="match status" value="1"/>
</dbReference>
<evidence type="ECO:0000256" key="2">
    <source>
        <dbReference type="PROSITE-ProRule" id="PRU01077"/>
    </source>
</evidence>
<dbReference type="Gene3D" id="1.10.555.10">
    <property type="entry name" value="Rho GTPase activation protein"/>
    <property type="match status" value="1"/>
</dbReference>
<evidence type="ECO:0000256" key="1">
    <source>
        <dbReference type="ARBA" id="ARBA00023054"/>
    </source>
</evidence>
<dbReference type="FunFam" id="1.10.555.10:FF:000026">
    <property type="entry name" value="Rho GTPase activating protein 4"/>
    <property type="match status" value="1"/>
</dbReference>
<proteinExistence type="predicted"/>
<feature type="region of interest" description="Disordered" evidence="4">
    <location>
        <begin position="390"/>
        <end position="415"/>
    </location>
</feature>
<dbReference type="PROSITE" id="PS51741">
    <property type="entry name" value="F_BAR"/>
    <property type="match status" value="1"/>
</dbReference>
<evidence type="ECO:0000259" key="6">
    <source>
        <dbReference type="PROSITE" id="PS51741"/>
    </source>
</evidence>
<feature type="compositionally biased region" description="Low complexity" evidence="4">
    <location>
        <begin position="186"/>
        <end position="201"/>
    </location>
</feature>
<feature type="domain" description="F-BAR" evidence="6">
    <location>
        <begin position="22"/>
        <end position="303"/>
    </location>
</feature>
<organism evidence="7 8">
    <name type="scientific">Cyprinus carpio</name>
    <name type="common">Common carp</name>
    <dbReference type="NCBI Taxonomy" id="7962"/>
    <lineage>
        <taxon>Eukaryota</taxon>
        <taxon>Metazoa</taxon>
        <taxon>Chordata</taxon>
        <taxon>Craniata</taxon>
        <taxon>Vertebrata</taxon>
        <taxon>Euteleostomi</taxon>
        <taxon>Actinopterygii</taxon>
        <taxon>Neopterygii</taxon>
        <taxon>Teleostei</taxon>
        <taxon>Ostariophysi</taxon>
        <taxon>Cypriniformes</taxon>
        <taxon>Cyprinidae</taxon>
        <taxon>Cyprininae</taxon>
        <taxon>Cyprinus</taxon>
    </lineage>
</organism>
<evidence type="ECO:0000256" key="4">
    <source>
        <dbReference type="SAM" id="MobiDB-lite"/>
    </source>
</evidence>
<feature type="coiled-coil region" evidence="3">
    <location>
        <begin position="7"/>
        <end position="34"/>
    </location>
</feature>
<dbReference type="Gene3D" id="1.20.1270.60">
    <property type="entry name" value="Arfaptin homology (AH) domain/BAR domain"/>
    <property type="match status" value="1"/>
</dbReference>
<dbReference type="SMART" id="SM00324">
    <property type="entry name" value="RhoGAP"/>
    <property type="match status" value="1"/>
</dbReference>
<dbReference type="InterPro" id="IPR051627">
    <property type="entry name" value="SLIT-ROBO_RhoGAP"/>
</dbReference>
<dbReference type="InterPro" id="IPR000198">
    <property type="entry name" value="RhoGAP_dom"/>
</dbReference>
<dbReference type="SMART" id="SM00055">
    <property type="entry name" value="FCH"/>
    <property type="match status" value="1"/>
</dbReference>
<dbReference type="CDD" id="cd07656">
    <property type="entry name" value="F-BAR_srGAP"/>
    <property type="match status" value="1"/>
</dbReference>
<dbReference type="InterPro" id="IPR027267">
    <property type="entry name" value="AH/BAR_dom_sf"/>
</dbReference>
<dbReference type="Proteomes" id="UP000694701">
    <property type="component" value="Unplaced"/>
</dbReference>
<dbReference type="SUPFAM" id="SSF103657">
    <property type="entry name" value="BAR/IMD domain-like"/>
    <property type="match status" value="1"/>
</dbReference>
<evidence type="ECO:0000313" key="8">
    <source>
        <dbReference type="Proteomes" id="UP000694701"/>
    </source>
</evidence>
<dbReference type="AlphaFoldDB" id="A0A8C2I2Q3"/>
<dbReference type="PANTHER" id="PTHR14166">
    <property type="entry name" value="SLIT-ROBO RHO GTPASE ACTIVATING PROTEIN"/>
    <property type="match status" value="1"/>
</dbReference>